<dbReference type="Proteomes" id="UP000594263">
    <property type="component" value="Unplaced"/>
</dbReference>
<dbReference type="InterPro" id="IPR053232">
    <property type="entry name" value="DnaJ_C/III_chloroplastic"/>
</dbReference>
<dbReference type="InterPro" id="IPR001623">
    <property type="entry name" value="DnaJ_domain"/>
</dbReference>
<dbReference type="PANTHER" id="PTHR45090">
    <property type="entry name" value="CHAPERONE PROTEIN DNAJ 20 CHLOROPLASTIC"/>
    <property type="match status" value="1"/>
</dbReference>
<evidence type="ECO:0000313" key="3">
    <source>
        <dbReference type="Proteomes" id="UP000594263"/>
    </source>
</evidence>
<proteinExistence type="predicted"/>
<evidence type="ECO:0000259" key="1">
    <source>
        <dbReference type="PROSITE" id="PS50076"/>
    </source>
</evidence>
<dbReference type="Pfam" id="PF00226">
    <property type="entry name" value="DnaJ"/>
    <property type="match status" value="1"/>
</dbReference>
<dbReference type="SUPFAM" id="SSF46565">
    <property type="entry name" value="Chaperone J-domain"/>
    <property type="match status" value="1"/>
</dbReference>
<feature type="domain" description="J" evidence="1">
    <location>
        <begin position="49"/>
        <end position="119"/>
    </location>
</feature>
<dbReference type="Gramene" id="Kaladp0080s0079.1.v1.1">
    <property type="protein sequence ID" value="Kaladp0080s0079.1.v1.1.CDS.1"/>
    <property type="gene ID" value="Kaladp0080s0079.v1.1"/>
</dbReference>
<evidence type="ECO:0000313" key="2">
    <source>
        <dbReference type="EnsemblPlants" id="Kaladp0080s0079.1.v1.1.CDS.1"/>
    </source>
</evidence>
<name>A0A7N0UQ52_KALFE</name>
<keyword evidence="3" id="KW-1185">Reference proteome</keyword>
<reference evidence="2" key="1">
    <citation type="submission" date="2021-01" db="UniProtKB">
        <authorList>
            <consortium name="EnsemblPlants"/>
        </authorList>
    </citation>
    <scope>IDENTIFICATION</scope>
</reference>
<dbReference type="InterPro" id="IPR036869">
    <property type="entry name" value="J_dom_sf"/>
</dbReference>
<dbReference type="PRINTS" id="PR00625">
    <property type="entry name" value="JDOMAIN"/>
</dbReference>
<dbReference type="CDD" id="cd06257">
    <property type="entry name" value="DnaJ"/>
    <property type="match status" value="1"/>
</dbReference>
<organism evidence="2 3">
    <name type="scientific">Kalanchoe fedtschenkoi</name>
    <name type="common">Lavender scallops</name>
    <name type="synonym">South American air plant</name>
    <dbReference type="NCBI Taxonomy" id="63787"/>
    <lineage>
        <taxon>Eukaryota</taxon>
        <taxon>Viridiplantae</taxon>
        <taxon>Streptophyta</taxon>
        <taxon>Embryophyta</taxon>
        <taxon>Tracheophyta</taxon>
        <taxon>Spermatophyta</taxon>
        <taxon>Magnoliopsida</taxon>
        <taxon>eudicotyledons</taxon>
        <taxon>Gunneridae</taxon>
        <taxon>Pentapetalae</taxon>
        <taxon>Saxifragales</taxon>
        <taxon>Crassulaceae</taxon>
        <taxon>Kalanchoe</taxon>
    </lineage>
</organism>
<sequence>MDHLALSSSITKTTPFLPITRHQLHLPAATVSCRAATNLGSRSGRGTTDFYRLLSITSPKSVGCDEIKRAYRSMALRYHPDVCRDPSKKEEVTEMFVRLNEAYRTLSDPVLRSEYDFELGLGCEDFVAFSSETENRKSDLERQFERAAWRDQTAEMKCAQDEASELRRRSTCRTAKKGHNRMRR</sequence>
<dbReference type="PANTHER" id="PTHR45090:SF8">
    <property type="entry name" value="J DOMAIN-CONTAINING PROTEIN"/>
    <property type="match status" value="1"/>
</dbReference>
<accession>A0A7N0UQ52</accession>
<dbReference type="Gene3D" id="1.10.287.110">
    <property type="entry name" value="DnaJ domain"/>
    <property type="match status" value="1"/>
</dbReference>
<dbReference type="GO" id="GO:0009507">
    <property type="term" value="C:chloroplast"/>
    <property type="evidence" value="ECO:0007669"/>
    <property type="project" value="TreeGrafter"/>
</dbReference>
<dbReference type="PROSITE" id="PS50076">
    <property type="entry name" value="DNAJ_2"/>
    <property type="match status" value="1"/>
</dbReference>
<dbReference type="SMART" id="SM00271">
    <property type="entry name" value="DnaJ"/>
    <property type="match status" value="1"/>
</dbReference>
<dbReference type="OMA" id="XRSERRR"/>
<dbReference type="EnsemblPlants" id="Kaladp0080s0079.1.v1.1">
    <property type="protein sequence ID" value="Kaladp0080s0079.1.v1.1.CDS.1"/>
    <property type="gene ID" value="Kaladp0080s0079.v1.1"/>
</dbReference>
<protein>
    <recommendedName>
        <fullName evidence="1">J domain-containing protein</fullName>
    </recommendedName>
</protein>
<dbReference type="AlphaFoldDB" id="A0A7N0UQ52"/>